<proteinExistence type="predicted"/>
<organism evidence="7 8">
    <name type="scientific">Aspergillus ellipticus CBS 707.79</name>
    <dbReference type="NCBI Taxonomy" id="1448320"/>
    <lineage>
        <taxon>Eukaryota</taxon>
        <taxon>Fungi</taxon>
        <taxon>Dikarya</taxon>
        <taxon>Ascomycota</taxon>
        <taxon>Pezizomycotina</taxon>
        <taxon>Eurotiomycetes</taxon>
        <taxon>Eurotiomycetidae</taxon>
        <taxon>Eurotiales</taxon>
        <taxon>Aspergillaceae</taxon>
        <taxon>Aspergillus</taxon>
        <taxon>Aspergillus subgen. Circumdati</taxon>
    </lineage>
</organism>
<evidence type="ECO:0000256" key="2">
    <source>
        <dbReference type="ARBA" id="ARBA00022692"/>
    </source>
</evidence>
<evidence type="ECO:0000256" key="1">
    <source>
        <dbReference type="ARBA" id="ARBA00004141"/>
    </source>
</evidence>
<accession>A0A319DP75</accession>
<dbReference type="Proteomes" id="UP000247810">
    <property type="component" value="Unassembled WGS sequence"/>
</dbReference>
<evidence type="ECO:0000256" key="6">
    <source>
        <dbReference type="SAM" id="Phobius"/>
    </source>
</evidence>
<sequence>MAGVSLQLIGLGLMGTLPTTGTIIHAQYGYQVLLGLGFGLTLRSLVVISRLEVDSTDLAITMSAVTQVRVLGGTIGISIGQVLITHFVNQDLTGVLSASEMTALRTSVSSVSSFAPAKQAVVTEVYGRALNAQIKMVLYITAACWGFGLGTFKKRPVDFRDADQLQPHRRDNLEEQDEERDRRARGRQRY</sequence>
<evidence type="ECO:0000256" key="4">
    <source>
        <dbReference type="ARBA" id="ARBA00023136"/>
    </source>
</evidence>
<feature type="region of interest" description="Disordered" evidence="5">
    <location>
        <begin position="163"/>
        <end position="190"/>
    </location>
</feature>
<evidence type="ECO:0000313" key="7">
    <source>
        <dbReference type="EMBL" id="PYH89868.1"/>
    </source>
</evidence>
<evidence type="ECO:0000313" key="8">
    <source>
        <dbReference type="Proteomes" id="UP000247810"/>
    </source>
</evidence>
<reference evidence="7 8" key="1">
    <citation type="submission" date="2018-02" db="EMBL/GenBank/DDBJ databases">
        <title>The genomes of Aspergillus section Nigri reveals drivers in fungal speciation.</title>
        <authorList>
            <consortium name="DOE Joint Genome Institute"/>
            <person name="Vesth T.C."/>
            <person name="Nybo J."/>
            <person name="Theobald S."/>
            <person name="Brandl J."/>
            <person name="Frisvad J.C."/>
            <person name="Nielsen K.F."/>
            <person name="Lyhne E.K."/>
            <person name="Kogle M.E."/>
            <person name="Kuo A."/>
            <person name="Riley R."/>
            <person name="Clum A."/>
            <person name="Nolan M."/>
            <person name="Lipzen A."/>
            <person name="Salamov A."/>
            <person name="Henrissat B."/>
            <person name="Wiebenga A."/>
            <person name="De vries R.P."/>
            <person name="Grigoriev I.V."/>
            <person name="Mortensen U.H."/>
            <person name="Andersen M.R."/>
            <person name="Baker S.E."/>
        </authorList>
    </citation>
    <scope>NUCLEOTIDE SEQUENCE [LARGE SCALE GENOMIC DNA]</scope>
    <source>
        <strain evidence="7 8">CBS 707.79</strain>
    </source>
</reference>
<keyword evidence="8" id="KW-1185">Reference proteome</keyword>
<dbReference type="GO" id="GO:0022857">
    <property type="term" value="F:transmembrane transporter activity"/>
    <property type="evidence" value="ECO:0007669"/>
    <property type="project" value="TreeGrafter"/>
</dbReference>
<name>A0A319DP75_9EURO</name>
<feature type="transmembrane region" description="Helical" evidence="6">
    <location>
        <begin position="136"/>
        <end position="152"/>
    </location>
</feature>
<feature type="transmembrane region" description="Helical" evidence="6">
    <location>
        <begin position="28"/>
        <end position="48"/>
    </location>
</feature>
<keyword evidence="2 6" id="KW-0812">Transmembrane</keyword>
<keyword evidence="4 6" id="KW-0472">Membrane</keyword>
<dbReference type="PANTHER" id="PTHR23501:SF43">
    <property type="entry name" value="MULTIDRUG TRANSPORTER, PUTATIVE (AFU_ORTHOLOGUE AFUA_6G03040)-RELATED"/>
    <property type="match status" value="1"/>
</dbReference>
<dbReference type="GO" id="GO:0005886">
    <property type="term" value="C:plasma membrane"/>
    <property type="evidence" value="ECO:0007669"/>
    <property type="project" value="TreeGrafter"/>
</dbReference>
<protein>
    <recommendedName>
        <fullName evidence="9">Major facilitator superfamily (MFS) profile domain-containing protein</fullName>
    </recommendedName>
</protein>
<feature type="compositionally biased region" description="Basic and acidic residues" evidence="5">
    <location>
        <begin position="163"/>
        <end position="173"/>
    </location>
</feature>
<evidence type="ECO:0008006" key="9">
    <source>
        <dbReference type="Google" id="ProtNLM"/>
    </source>
</evidence>
<dbReference type="OrthoDB" id="440553at2759"/>
<dbReference type="PANTHER" id="PTHR23501">
    <property type="entry name" value="MAJOR FACILITATOR SUPERFAMILY"/>
    <property type="match status" value="1"/>
</dbReference>
<dbReference type="VEuPathDB" id="FungiDB:BO71DRAFT_388742"/>
<dbReference type="EMBL" id="KZ826007">
    <property type="protein sequence ID" value="PYH89868.1"/>
    <property type="molecule type" value="Genomic_DNA"/>
</dbReference>
<evidence type="ECO:0000256" key="3">
    <source>
        <dbReference type="ARBA" id="ARBA00022989"/>
    </source>
</evidence>
<comment type="subcellular location">
    <subcellularLocation>
        <location evidence="1">Membrane</location>
        <topology evidence="1">Multi-pass membrane protein</topology>
    </subcellularLocation>
</comment>
<keyword evidence="3 6" id="KW-1133">Transmembrane helix</keyword>
<gene>
    <name evidence="7" type="ORF">BO71DRAFT_388742</name>
</gene>
<feature type="transmembrane region" description="Helical" evidence="6">
    <location>
        <begin position="68"/>
        <end position="88"/>
    </location>
</feature>
<dbReference type="AlphaFoldDB" id="A0A319DP75"/>
<evidence type="ECO:0000256" key="5">
    <source>
        <dbReference type="SAM" id="MobiDB-lite"/>
    </source>
</evidence>